<evidence type="ECO:0000313" key="3">
    <source>
        <dbReference type="Proteomes" id="UP000054538"/>
    </source>
</evidence>
<feature type="non-terminal residue" evidence="2">
    <location>
        <position position="1"/>
    </location>
</feature>
<proteinExistence type="predicted"/>
<evidence type="ECO:0000256" key="1">
    <source>
        <dbReference type="SAM" id="MobiDB-lite"/>
    </source>
</evidence>
<dbReference type="Proteomes" id="UP000054538">
    <property type="component" value="Unassembled WGS sequence"/>
</dbReference>
<dbReference type="OrthoDB" id="3269111at2759"/>
<reference evidence="3" key="2">
    <citation type="submission" date="2015-01" db="EMBL/GenBank/DDBJ databases">
        <title>Evolutionary Origins and Diversification of the Mycorrhizal Mutualists.</title>
        <authorList>
            <consortium name="DOE Joint Genome Institute"/>
            <consortium name="Mycorrhizal Genomics Consortium"/>
            <person name="Kohler A."/>
            <person name="Kuo A."/>
            <person name="Nagy L.G."/>
            <person name="Floudas D."/>
            <person name="Copeland A."/>
            <person name="Barry K.W."/>
            <person name="Cichocki N."/>
            <person name="Veneault-Fourrey C."/>
            <person name="LaButti K."/>
            <person name="Lindquist E.A."/>
            <person name="Lipzen A."/>
            <person name="Lundell T."/>
            <person name="Morin E."/>
            <person name="Murat C."/>
            <person name="Riley R."/>
            <person name="Ohm R."/>
            <person name="Sun H."/>
            <person name="Tunlid A."/>
            <person name="Henrissat B."/>
            <person name="Grigoriev I.V."/>
            <person name="Hibbett D.S."/>
            <person name="Martin F."/>
        </authorList>
    </citation>
    <scope>NUCLEOTIDE SEQUENCE [LARGE SCALE GENOMIC DNA]</scope>
    <source>
        <strain evidence="3">Ve08.2h10</strain>
    </source>
</reference>
<feature type="region of interest" description="Disordered" evidence="1">
    <location>
        <begin position="112"/>
        <end position="153"/>
    </location>
</feature>
<dbReference type="EMBL" id="KN825329">
    <property type="protein sequence ID" value="KIK91966.1"/>
    <property type="molecule type" value="Genomic_DNA"/>
</dbReference>
<accession>A0A0D0DTN3</accession>
<name>A0A0D0DTN3_9AGAM</name>
<organism evidence="2 3">
    <name type="scientific">Paxillus rubicundulus Ve08.2h10</name>
    <dbReference type="NCBI Taxonomy" id="930991"/>
    <lineage>
        <taxon>Eukaryota</taxon>
        <taxon>Fungi</taxon>
        <taxon>Dikarya</taxon>
        <taxon>Basidiomycota</taxon>
        <taxon>Agaricomycotina</taxon>
        <taxon>Agaricomycetes</taxon>
        <taxon>Agaricomycetidae</taxon>
        <taxon>Boletales</taxon>
        <taxon>Paxilineae</taxon>
        <taxon>Paxillaceae</taxon>
        <taxon>Paxillus</taxon>
    </lineage>
</organism>
<feature type="compositionally biased region" description="Acidic residues" evidence="1">
    <location>
        <begin position="121"/>
        <end position="131"/>
    </location>
</feature>
<keyword evidence="3" id="KW-1185">Reference proteome</keyword>
<reference evidence="2 3" key="1">
    <citation type="submission" date="2014-04" db="EMBL/GenBank/DDBJ databases">
        <authorList>
            <consortium name="DOE Joint Genome Institute"/>
            <person name="Kuo A."/>
            <person name="Kohler A."/>
            <person name="Jargeat P."/>
            <person name="Nagy L.G."/>
            <person name="Floudas D."/>
            <person name="Copeland A."/>
            <person name="Barry K.W."/>
            <person name="Cichocki N."/>
            <person name="Veneault-Fourrey C."/>
            <person name="LaButti K."/>
            <person name="Lindquist E.A."/>
            <person name="Lipzen A."/>
            <person name="Lundell T."/>
            <person name="Morin E."/>
            <person name="Murat C."/>
            <person name="Sun H."/>
            <person name="Tunlid A."/>
            <person name="Henrissat B."/>
            <person name="Grigoriev I.V."/>
            <person name="Hibbett D.S."/>
            <person name="Martin F."/>
            <person name="Nordberg H.P."/>
            <person name="Cantor M.N."/>
            <person name="Hua S.X."/>
        </authorList>
    </citation>
    <scope>NUCLEOTIDE SEQUENCE [LARGE SCALE GENOMIC DNA]</scope>
    <source>
        <strain evidence="2 3">Ve08.2h10</strain>
    </source>
</reference>
<evidence type="ECO:0000313" key="2">
    <source>
        <dbReference type="EMBL" id="KIK91966.1"/>
    </source>
</evidence>
<feature type="non-terminal residue" evidence="2">
    <location>
        <position position="198"/>
    </location>
</feature>
<gene>
    <name evidence="2" type="ORF">PAXRUDRAFT_120432</name>
</gene>
<sequence length="198" mass="22574">SQYNDGKGLKLSVSFNPLEVPGPKHCKNAKLTVITKVIYIHEEFTLKDMIAKDLFQTSWLYNNCELDGSDSATFKYTAHCSQDKDIFIKNEVDFAEMVAAIEAAKKPEARLSVTENKENCDDPADEDDEDKNEPSCKKQKKHVLSPEESAQDEHIKNLQNKYRCEDRQCPYNLCWPSALSGDHIHLTHKRLQTWAAAL</sequence>
<dbReference type="HOGENOM" id="CLU_108315_0_0_1"/>
<protein>
    <submittedName>
        <fullName evidence="2">Uncharacterized protein</fullName>
    </submittedName>
</protein>
<dbReference type="AlphaFoldDB" id="A0A0D0DTN3"/>
<dbReference type="InParanoid" id="A0A0D0DTN3"/>